<feature type="transmembrane region" description="Helical" evidence="1">
    <location>
        <begin position="27"/>
        <end position="46"/>
    </location>
</feature>
<dbReference type="EMBL" id="NSLJ01000001">
    <property type="protein sequence ID" value="PDP45132.1"/>
    <property type="molecule type" value="Genomic_DNA"/>
</dbReference>
<dbReference type="InterPro" id="IPR027853">
    <property type="entry name" value="DUF4492"/>
</dbReference>
<evidence type="ECO:0000313" key="5">
    <source>
        <dbReference type="Proteomes" id="UP000219259"/>
    </source>
</evidence>
<evidence type="ECO:0000313" key="3">
    <source>
        <dbReference type="EMBL" id="SCQ21930.1"/>
    </source>
</evidence>
<keyword evidence="1" id="KW-0812">Transmembrane</keyword>
<accession>A0A1D3UP31</accession>
<dbReference type="RefSeq" id="WP_041590785.1">
    <property type="nucleotide sequence ID" value="NZ_CAJPTF010000018.1"/>
</dbReference>
<evidence type="ECO:0000313" key="4">
    <source>
        <dbReference type="Proteomes" id="UP000182057"/>
    </source>
</evidence>
<evidence type="ECO:0000256" key="1">
    <source>
        <dbReference type="SAM" id="Phobius"/>
    </source>
</evidence>
<reference evidence="2 5" key="2">
    <citation type="submission" date="2017-09" db="EMBL/GenBank/DDBJ databases">
        <title>Phase variable restriction modification systems are present in the genome sequences of periodontal pathogens Prevotella intermedia, Tannerella forsythia and Porphyromonas gingivalis.</title>
        <authorList>
            <person name="Haigh R.D."/>
            <person name="Crawford L."/>
            <person name="Ralph J."/>
            <person name="Wanford J."/>
            <person name="Vartoukian S.R."/>
            <person name="Hijazib K."/>
            <person name="Wade W."/>
            <person name="Oggioni M.R."/>
        </authorList>
    </citation>
    <scope>NUCLEOTIDE SEQUENCE [LARGE SCALE GENOMIC DNA]</scope>
    <source>
        <strain evidence="2 5">WW11663</strain>
    </source>
</reference>
<protein>
    <submittedName>
        <fullName evidence="2">DUF4492 domain-containing protein</fullName>
    </submittedName>
</protein>
<evidence type="ECO:0000313" key="2">
    <source>
        <dbReference type="EMBL" id="PDP45132.1"/>
    </source>
</evidence>
<dbReference type="OrthoDB" id="1122086at2"/>
<dbReference type="AlphaFoldDB" id="A0A1D3UP31"/>
<keyword evidence="1" id="KW-1133">Transmembrane helix</keyword>
<dbReference type="Pfam" id="PF14899">
    <property type="entry name" value="DUF4492"/>
    <property type="match status" value="1"/>
</dbReference>
<dbReference type="EMBL" id="FMMM01000055">
    <property type="protein sequence ID" value="SCQ21930.1"/>
    <property type="molecule type" value="Genomic_DNA"/>
</dbReference>
<dbReference type="Proteomes" id="UP000182057">
    <property type="component" value="Unassembled WGS sequence"/>
</dbReference>
<organism evidence="3 4">
    <name type="scientific">Tannerella forsythia</name>
    <name type="common">Bacteroides forsythus</name>
    <dbReference type="NCBI Taxonomy" id="28112"/>
    <lineage>
        <taxon>Bacteria</taxon>
        <taxon>Pseudomonadati</taxon>
        <taxon>Bacteroidota</taxon>
        <taxon>Bacteroidia</taxon>
        <taxon>Bacteroidales</taxon>
        <taxon>Tannerellaceae</taxon>
        <taxon>Tannerella</taxon>
    </lineage>
</organism>
<keyword evidence="1" id="KW-0472">Membrane</keyword>
<dbReference type="Proteomes" id="UP000219259">
    <property type="component" value="Unassembled WGS sequence"/>
</dbReference>
<sequence length="77" mass="9490">MNYRNLSMRIFRFYVEGFRSMTWGRTLWILILIKLFVMFVILKIFFFPRYLNRFDTAAEKEHYVSEELVERALNPSN</sequence>
<gene>
    <name evidence="2" type="ORF">CLI86_00400</name>
    <name evidence="3" type="ORF">TFUB20_01539</name>
</gene>
<reference evidence="3 4" key="1">
    <citation type="submission" date="2016-09" db="EMBL/GenBank/DDBJ databases">
        <authorList>
            <person name="Capua I."/>
            <person name="De Benedictis P."/>
            <person name="Joannis T."/>
            <person name="Lombin L.H."/>
            <person name="Cattoli G."/>
        </authorList>
    </citation>
    <scope>NUCLEOTIDE SEQUENCE [LARGE SCALE GENOMIC DNA]</scope>
    <source>
        <strain evidence="3 4">UB20</strain>
    </source>
</reference>
<name>A0A1D3UP31_TANFO</name>
<dbReference type="GeneID" id="34758927"/>
<proteinExistence type="predicted"/>